<dbReference type="PIRSF" id="PIRSF012318">
    <property type="entry name" value="UCP012318"/>
    <property type="match status" value="1"/>
</dbReference>
<dbReference type="InterPro" id="IPR011197">
    <property type="entry name" value="UCP012318"/>
</dbReference>
<organism evidence="1">
    <name type="scientific">hydrothermal vent metagenome</name>
    <dbReference type="NCBI Taxonomy" id="652676"/>
    <lineage>
        <taxon>unclassified sequences</taxon>
        <taxon>metagenomes</taxon>
        <taxon>ecological metagenomes</taxon>
    </lineage>
</organism>
<protein>
    <submittedName>
        <fullName evidence="1">COG2833: uncharacterized protein</fullName>
    </submittedName>
</protein>
<name>A0A1W1CF49_9ZZZZ</name>
<proteinExistence type="predicted"/>
<dbReference type="Pfam" id="PF04305">
    <property type="entry name" value="DUF455"/>
    <property type="match status" value="1"/>
</dbReference>
<evidence type="ECO:0000313" key="1">
    <source>
        <dbReference type="EMBL" id="SFV64406.1"/>
    </source>
</evidence>
<dbReference type="SUPFAM" id="SSF47240">
    <property type="entry name" value="Ferritin-like"/>
    <property type="match status" value="1"/>
</dbReference>
<dbReference type="AlphaFoldDB" id="A0A1W1CF49"/>
<dbReference type="EMBL" id="FPHL01000036">
    <property type="protein sequence ID" value="SFV64406.1"/>
    <property type="molecule type" value="Genomic_DNA"/>
</dbReference>
<reference evidence="1" key="1">
    <citation type="submission" date="2016-10" db="EMBL/GenBank/DDBJ databases">
        <authorList>
            <person name="de Groot N.N."/>
        </authorList>
    </citation>
    <scope>NUCLEOTIDE SEQUENCE</scope>
</reference>
<dbReference type="InterPro" id="IPR009078">
    <property type="entry name" value="Ferritin-like_SF"/>
</dbReference>
<accession>A0A1W1CF49</accession>
<dbReference type="InterPro" id="IPR007402">
    <property type="entry name" value="DUF455"/>
</dbReference>
<dbReference type="CDD" id="cd00657">
    <property type="entry name" value="Ferritin_like"/>
    <property type="match status" value="1"/>
</dbReference>
<dbReference type="PANTHER" id="PTHR42782">
    <property type="entry name" value="SI:CH73-314G15.3"/>
    <property type="match status" value="1"/>
</dbReference>
<sequence length="271" mass="31063">MNIYALLEHAISTDKIALKEELTLQCLAYCNQNEFSTGDTFVPVRFTSPSYASRCTIVDPRKLPARKDFDTNEGLATLIHAIAHIEYSAIDLALDAVYRFPEMPLEYKIDWLEVAHDEIRHFGMLNTLLESIGFEYGDFPVHCGLFDAADHTADSVLDRMAIVPRYYEASGLDVNPQIIKKLENKRKNPVVATLMDALNLIYEEEIEHVHKGDKWFKYLCEQNGLDESVYFEILERYKLLGKHRPHINVNARKEAGFTCDEIMKLGAKQCQ</sequence>
<gene>
    <name evidence="1" type="ORF">MNB_SV-10-1355</name>
</gene>
<dbReference type="PANTHER" id="PTHR42782:SF4">
    <property type="entry name" value="DUF455 DOMAIN-CONTAINING PROTEIN"/>
    <property type="match status" value="1"/>
</dbReference>